<reference evidence="2 3" key="1">
    <citation type="submission" date="2018-10" db="EMBL/GenBank/DDBJ databases">
        <title>A high-quality apple genome assembly.</title>
        <authorList>
            <person name="Hu J."/>
        </authorList>
    </citation>
    <scope>NUCLEOTIDE SEQUENCE [LARGE SCALE GENOMIC DNA]</scope>
    <source>
        <strain evidence="3">cv. HFTH1</strain>
        <tissue evidence="2">Young leaf</tissue>
    </source>
</reference>
<sequence>MDRMRNSDHGSWNNIEAPNQAFAPPPHQTPFDTSLEDTLELLAQSTLQVQQSMSSMIQEHSTALTKLEIQLGWIVQALNKQQPKEVCCTYFHSEVPEIYKDEEPYIPPKPYVLPISFPRRFVKQKHNEPPIGVLGETMQDIVFKALPLSSNLIECFSKFVPDSPCCFTSF</sequence>
<comment type="caution">
    <text evidence="2">The sequence shown here is derived from an EMBL/GenBank/DDBJ whole genome shotgun (WGS) entry which is preliminary data.</text>
</comment>
<dbReference type="EMBL" id="RDQH01000329">
    <property type="protein sequence ID" value="RXI04884.1"/>
    <property type="molecule type" value="Genomic_DNA"/>
</dbReference>
<dbReference type="AlphaFoldDB" id="A0A498KER0"/>
<keyword evidence="3" id="KW-1185">Reference proteome</keyword>
<proteinExistence type="predicted"/>
<protein>
    <submittedName>
        <fullName evidence="2">Uncharacterized protein</fullName>
    </submittedName>
</protein>
<evidence type="ECO:0000256" key="1">
    <source>
        <dbReference type="SAM" id="MobiDB-lite"/>
    </source>
</evidence>
<organism evidence="2 3">
    <name type="scientific">Malus domestica</name>
    <name type="common">Apple</name>
    <name type="synonym">Pyrus malus</name>
    <dbReference type="NCBI Taxonomy" id="3750"/>
    <lineage>
        <taxon>Eukaryota</taxon>
        <taxon>Viridiplantae</taxon>
        <taxon>Streptophyta</taxon>
        <taxon>Embryophyta</taxon>
        <taxon>Tracheophyta</taxon>
        <taxon>Spermatophyta</taxon>
        <taxon>Magnoliopsida</taxon>
        <taxon>eudicotyledons</taxon>
        <taxon>Gunneridae</taxon>
        <taxon>Pentapetalae</taxon>
        <taxon>rosids</taxon>
        <taxon>fabids</taxon>
        <taxon>Rosales</taxon>
        <taxon>Rosaceae</taxon>
        <taxon>Amygdaloideae</taxon>
        <taxon>Maleae</taxon>
        <taxon>Malus</taxon>
    </lineage>
</organism>
<evidence type="ECO:0000313" key="2">
    <source>
        <dbReference type="EMBL" id="RXI04884.1"/>
    </source>
</evidence>
<gene>
    <name evidence="2" type="ORF">DVH24_039158</name>
</gene>
<feature type="region of interest" description="Disordered" evidence="1">
    <location>
        <begin position="1"/>
        <end position="33"/>
    </location>
</feature>
<name>A0A498KER0_MALDO</name>
<accession>A0A498KER0</accession>
<dbReference type="Proteomes" id="UP000290289">
    <property type="component" value="Chromosome 3"/>
</dbReference>
<evidence type="ECO:0000313" key="3">
    <source>
        <dbReference type="Proteomes" id="UP000290289"/>
    </source>
</evidence>